<organism evidence="3 4">
    <name type="scientific">Leekyejoonella antrihumi</name>
    <dbReference type="NCBI Taxonomy" id="1660198"/>
    <lineage>
        <taxon>Bacteria</taxon>
        <taxon>Bacillati</taxon>
        <taxon>Actinomycetota</taxon>
        <taxon>Actinomycetes</taxon>
        <taxon>Micrococcales</taxon>
        <taxon>Dermacoccaceae</taxon>
        <taxon>Leekyejoonella</taxon>
    </lineage>
</organism>
<name>A0A563E1G2_9MICO</name>
<proteinExistence type="predicted"/>
<dbReference type="OrthoDB" id="166978at2"/>
<dbReference type="RefSeq" id="WP_146316702.1">
    <property type="nucleotide sequence ID" value="NZ_VCQV01000012.1"/>
</dbReference>
<dbReference type="AlphaFoldDB" id="A0A563E1G2"/>
<gene>
    <name evidence="3" type="ORF">FGL98_10435</name>
</gene>
<reference evidence="3 4" key="2">
    <citation type="submission" date="2019-08" db="EMBL/GenBank/DDBJ databases">
        <title>Jejuicoccus antrihumi gen. nov., sp. nov., a new member of the family Dermacoccaceae isolated from a cave.</title>
        <authorList>
            <person name="Schumann P."/>
            <person name="Kim I.S."/>
        </authorList>
    </citation>
    <scope>NUCLEOTIDE SEQUENCE [LARGE SCALE GENOMIC DNA]</scope>
    <source>
        <strain evidence="3 4">C5-26</strain>
    </source>
</reference>
<feature type="signal peptide" evidence="2">
    <location>
        <begin position="1"/>
        <end position="35"/>
    </location>
</feature>
<comment type="caution">
    <text evidence="3">The sequence shown here is derived from an EMBL/GenBank/DDBJ whole genome shotgun (WGS) entry which is preliminary data.</text>
</comment>
<protein>
    <recommendedName>
        <fullName evidence="5">SH3 domain-containing protein</fullName>
    </recommendedName>
</protein>
<dbReference type="EMBL" id="VCQV01000012">
    <property type="protein sequence ID" value="TWP36368.1"/>
    <property type="molecule type" value="Genomic_DNA"/>
</dbReference>
<evidence type="ECO:0000256" key="2">
    <source>
        <dbReference type="SAM" id="SignalP"/>
    </source>
</evidence>
<evidence type="ECO:0000313" key="3">
    <source>
        <dbReference type="EMBL" id="TWP36368.1"/>
    </source>
</evidence>
<reference evidence="3 4" key="1">
    <citation type="submission" date="2019-05" db="EMBL/GenBank/DDBJ databases">
        <authorList>
            <person name="Lee S.D."/>
        </authorList>
    </citation>
    <scope>NUCLEOTIDE SEQUENCE [LARGE SCALE GENOMIC DNA]</scope>
    <source>
        <strain evidence="3 4">C5-26</strain>
    </source>
</reference>
<sequence length="157" mass="15723">MKHLKHVIGYGATAVIALGIGAVGASGGGSGTASAATTPEPTVTVHDSPAPAATVTDTATATVTAPAKTVTVTAKPKGPSATIGGDGTYAVGKDIKPGTYVSSTPDSGNCYWARLRNTNGDLNSILANNNSAGQSLVTILASDRFFETSGCNTWTRR</sequence>
<evidence type="ECO:0008006" key="5">
    <source>
        <dbReference type="Google" id="ProtNLM"/>
    </source>
</evidence>
<keyword evidence="4" id="KW-1185">Reference proteome</keyword>
<feature type="region of interest" description="Disordered" evidence="1">
    <location>
        <begin position="28"/>
        <end position="47"/>
    </location>
</feature>
<dbReference type="Proteomes" id="UP000320244">
    <property type="component" value="Unassembled WGS sequence"/>
</dbReference>
<keyword evidence="2" id="KW-0732">Signal</keyword>
<evidence type="ECO:0000313" key="4">
    <source>
        <dbReference type="Proteomes" id="UP000320244"/>
    </source>
</evidence>
<feature type="chain" id="PRO_5021992081" description="SH3 domain-containing protein" evidence="2">
    <location>
        <begin position="36"/>
        <end position="157"/>
    </location>
</feature>
<evidence type="ECO:0000256" key="1">
    <source>
        <dbReference type="SAM" id="MobiDB-lite"/>
    </source>
</evidence>
<accession>A0A563E1G2</accession>